<dbReference type="EMBL" id="FN667742">
    <property type="protein sequence ID" value="CBJ90719.1"/>
    <property type="molecule type" value="Genomic_DNA"/>
</dbReference>
<name>D3VI79_XENNA</name>
<dbReference type="KEGG" id="xne:XNC1_2665"/>
<proteinExistence type="predicted"/>
<reference evidence="1 2" key="1">
    <citation type="journal article" date="2011" name="PLoS ONE">
        <title>The entomopathogenic bacterial endosymbionts xenorhabdus and photorhabdus: convergent lifestyles from divergent genomes.</title>
        <authorList>
            <person name="Chaston J.M."/>
            <person name="Suen G."/>
            <person name="Tucker S.L."/>
            <person name="Andersen A.W."/>
            <person name="Bhasin A."/>
            <person name="Bode E."/>
            <person name="Bode H.B."/>
            <person name="Brachmann A.O."/>
            <person name="Cowles C.E."/>
            <person name="Cowles K.N."/>
            <person name="Darby C."/>
            <person name="de Leon L."/>
            <person name="Drace K."/>
            <person name="Du Z."/>
            <person name="Givaudan A."/>
            <person name="Herbert Tran E.E."/>
            <person name="Jewell K.A."/>
            <person name="Knack J.J."/>
            <person name="Krasomil-Osterfeld K.C."/>
            <person name="Kukor R."/>
            <person name="Lanois A."/>
            <person name="Latreille P."/>
            <person name="Leimgruber N.K."/>
            <person name="Lipke C.M."/>
            <person name="Liu R."/>
            <person name="Lu X."/>
            <person name="Martens E.C."/>
            <person name="Marri P.R."/>
            <person name="Medigue C."/>
            <person name="Menard M.L."/>
            <person name="Miller N.M."/>
            <person name="Morales-Soto N."/>
            <person name="Norton S."/>
            <person name="Ogier J.C."/>
            <person name="Orchard S.S."/>
            <person name="Park D."/>
            <person name="Park Y."/>
            <person name="Qurollo B.A."/>
            <person name="Sugar D.R."/>
            <person name="Richards G.R."/>
            <person name="Rouy Z."/>
            <person name="Slominski B."/>
            <person name="Slominski K."/>
            <person name="Snyder H."/>
            <person name="Tjaden B.C."/>
            <person name="van der Hoeven R."/>
            <person name="Welch R.D."/>
            <person name="Wheeler C."/>
            <person name="Xiang B."/>
            <person name="Barbazuk B."/>
            <person name="Gaudriault S."/>
            <person name="Goodner B."/>
            <person name="Slater S.C."/>
            <person name="Forst S."/>
            <person name="Goldman B.S."/>
            <person name="Goodrich-Blair H."/>
        </authorList>
    </citation>
    <scope>NUCLEOTIDE SEQUENCE [LARGE SCALE GENOMIC DNA]</scope>
    <source>
        <strain evidence="2">ATCC 19061 / DSM 3370 / CCUG 14189 / LMG 1036 / NCIMB 9965 / AN6</strain>
    </source>
</reference>
<protein>
    <submittedName>
        <fullName evidence="1">Importin beta-5 subunit (Karyopherin beta-5 subunit) (114 kDa karyopherin)</fullName>
    </submittedName>
</protein>
<sequence>MFIICLKLKIKNISLDCYIHIIYMCCGSLRLALSMNSNNYV</sequence>
<keyword evidence="2" id="KW-1185">Reference proteome</keyword>
<dbReference type="AlphaFoldDB" id="D3VI79"/>
<dbReference type="HOGENOM" id="CLU_3278945_0_0_6"/>
<dbReference type="Proteomes" id="UP000008075">
    <property type="component" value="Chromosome"/>
</dbReference>
<organism evidence="1 2">
    <name type="scientific">Xenorhabdus nematophila (strain ATCC 19061 / DSM 3370 / CCUG 14189 / LMG 1036 / NCIMB 9965 / AN6)</name>
    <dbReference type="NCBI Taxonomy" id="406817"/>
    <lineage>
        <taxon>Bacteria</taxon>
        <taxon>Pseudomonadati</taxon>
        <taxon>Pseudomonadota</taxon>
        <taxon>Gammaproteobacteria</taxon>
        <taxon>Enterobacterales</taxon>
        <taxon>Morganellaceae</taxon>
        <taxon>Xenorhabdus</taxon>
    </lineage>
</organism>
<evidence type="ECO:0000313" key="1">
    <source>
        <dbReference type="EMBL" id="CBJ90719.1"/>
    </source>
</evidence>
<accession>D3VI79</accession>
<gene>
    <name evidence="1" type="ordered locus">XNC1_2665</name>
</gene>
<evidence type="ECO:0000313" key="2">
    <source>
        <dbReference type="Proteomes" id="UP000008075"/>
    </source>
</evidence>